<dbReference type="EMBL" id="JANPWB010000005">
    <property type="protein sequence ID" value="KAJ1188015.1"/>
    <property type="molecule type" value="Genomic_DNA"/>
</dbReference>
<evidence type="ECO:0000313" key="2">
    <source>
        <dbReference type="EMBL" id="KAJ1188015.1"/>
    </source>
</evidence>
<keyword evidence="3" id="KW-1185">Reference proteome</keyword>
<name>A0AAV7UG81_PLEWA</name>
<comment type="caution">
    <text evidence="2">The sequence shown here is derived from an EMBL/GenBank/DDBJ whole genome shotgun (WGS) entry which is preliminary data.</text>
</comment>
<feature type="region of interest" description="Disordered" evidence="1">
    <location>
        <begin position="32"/>
        <end position="88"/>
    </location>
</feature>
<dbReference type="AlphaFoldDB" id="A0AAV7UG81"/>
<proteinExistence type="predicted"/>
<evidence type="ECO:0000313" key="3">
    <source>
        <dbReference type="Proteomes" id="UP001066276"/>
    </source>
</evidence>
<protein>
    <recommendedName>
        <fullName evidence="4">Secreted protein</fullName>
    </recommendedName>
</protein>
<organism evidence="2 3">
    <name type="scientific">Pleurodeles waltl</name>
    <name type="common">Iberian ribbed newt</name>
    <dbReference type="NCBI Taxonomy" id="8319"/>
    <lineage>
        <taxon>Eukaryota</taxon>
        <taxon>Metazoa</taxon>
        <taxon>Chordata</taxon>
        <taxon>Craniata</taxon>
        <taxon>Vertebrata</taxon>
        <taxon>Euteleostomi</taxon>
        <taxon>Amphibia</taxon>
        <taxon>Batrachia</taxon>
        <taxon>Caudata</taxon>
        <taxon>Salamandroidea</taxon>
        <taxon>Salamandridae</taxon>
        <taxon>Pleurodelinae</taxon>
        <taxon>Pleurodeles</taxon>
    </lineage>
</organism>
<reference evidence="2" key="1">
    <citation type="journal article" date="2022" name="bioRxiv">
        <title>Sequencing and chromosome-scale assembly of the giantPleurodeles waltlgenome.</title>
        <authorList>
            <person name="Brown T."/>
            <person name="Elewa A."/>
            <person name="Iarovenko S."/>
            <person name="Subramanian E."/>
            <person name="Araus A.J."/>
            <person name="Petzold A."/>
            <person name="Susuki M."/>
            <person name="Suzuki K.-i.T."/>
            <person name="Hayashi T."/>
            <person name="Toyoda A."/>
            <person name="Oliveira C."/>
            <person name="Osipova E."/>
            <person name="Leigh N.D."/>
            <person name="Simon A."/>
            <person name="Yun M.H."/>
        </authorList>
    </citation>
    <scope>NUCLEOTIDE SEQUENCE</scope>
    <source>
        <strain evidence="2">20211129_DDA</strain>
        <tissue evidence="2">Liver</tissue>
    </source>
</reference>
<sequence>MPSISSRACERPSPHWARSLLSFPFGVRAAEEPSPTRATLCRGPGPKRLAGRHSVGPQGSWQAPSPVRGASTCSPDARESSTEGNWAY</sequence>
<dbReference type="Proteomes" id="UP001066276">
    <property type="component" value="Chromosome 3_1"/>
</dbReference>
<gene>
    <name evidence="2" type="ORF">NDU88_004780</name>
</gene>
<evidence type="ECO:0000256" key="1">
    <source>
        <dbReference type="SAM" id="MobiDB-lite"/>
    </source>
</evidence>
<evidence type="ECO:0008006" key="4">
    <source>
        <dbReference type="Google" id="ProtNLM"/>
    </source>
</evidence>
<accession>A0AAV7UG81</accession>